<accession>A0ACD3AEM1</accession>
<name>A0ACD3AEM1_9AGAR</name>
<evidence type="ECO:0000313" key="1">
    <source>
        <dbReference type="EMBL" id="TFK63292.1"/>
    </source>
</evidence>
<sequence>MSTLTRVALVTGAAQGIGRAISLRLAKDGFNVAVSDLPRSRSQLESLTQEIKGKGRQSTWVLADVTSEPDVKSLVEKVAGDLGSLDVFVANAGVCKAQSFLDTSVDDWENIFKVNGRGAFLSYKYAAQQMVAQGKGGRIIGASSVAGKRGEPFLAAYSASKFAVRGLTQAAALELGQYGITVNAYAPGAIDTPMLEGISSIAGTKDEFYAHEAKNTVLNRVGHVDDIAGLVSYLASPDASWVTGKEVPCSPDDLFTNTNTTFQVNR</sequence>
<protein>
    <submittedName>
        <fullName evidence="1">Acetoin reductase family protein</fullName>
    </submittedName>
</protein>
<proteinExistence type="predicted"/>
<organism evidence="1 2">
    <name type="scientific">Pluteus cervinus</name>
    <dbReference type="NCBI Taxonomy" id="181527"/>
    <lineage>
        <taxon>Eukaryota</taxon>
        <taxon>Fungi</taxon>
        <taxon>Dikarya</taxon>
        <taxon>Basidiomycota</taxon>
        <taxon>Agaricomycotina</taxon>
        <taxon>Agaricomycetes</taxon>
        <taxon>Agaricomycetidae</taxon>
        <taxon>Agaricales</taxon>
        <taxon>Pluteineae</taxon>
        <taxon>Pluteaceae</taxon>
        <taxon>Pluteus</taxon>
    </lineage>
</organism>
<reference evidence="1 2" key="1">
    <citation type="journal article" date="2019" name="Nat. Ecol. Evol.">
        <title>Megaphylogeny resolves global patterns of mushroom evolution.</title>
        <authorList>
            <person name="Varga T."/>
            <person name="Krizsan K."/>
            <person name="Foldi C."/>
            <person name="Dima B."/>
            <person name="Sanchez-Garcia M."/>
            <person name="Sanchez-Ramirez S."/>
            <person name="Szollosi G.J."/>
            <person name="Szarkandi J.G."/>
            <person name="Papp V."/>
            <person name="Albert L."/>
            <person name="Andreopoulos W."/>
            <person name="Angelini C."/>
            <person name="Antonin V."/>
            <person name="Barry K.W."/>
            <person name="Bougher N.L."/>
            <person name="Buchanan P."/>
            <person name="Buyck B."/>
            <person name="Bense V."/>
            <person name="Catcheside P."/>
            <person name="Chovatia M."/>
            <person name="Cooper J."/>
            <person name="Damon W."/>
            <person name="Desjardin D."/>
            <person name="Finy P."/>
            <person name="Geml J."/>
            <person name="Haridas S."/>
            <person name="Hughes K."/>
            <person name="Justo A."/>
            <person name="Karasinski D."/>
            <person name="Kautmanova I."/>
            <person name="Kiss B."/>
            <person name="Kocsube S."/>
            <person name="Kotiranta H."/>
            <person name="LaButti K.M."/>
            <person name="Lechner B.E."/>
            <person name="Liimatainen K."/>
            <person name="Lipzen A."/>
            <person name="Lukacs Z."/>
            <person name="Mihaltcheva S."/>
            <person name="Morgado L.N."/>
            <person name="Niskanen T."/>
            <person name="Noordeloos M.E."/>
            <person name="Ohm R.A."/>
            <person name="Ortiz-Santana B."/>
            <person name="Ovrebo C."/>
            <person name="Racz N."/>
            <person name="Riley R."/>
            <person name="Savchenko A."/>
            <person name="Shiryaev A."/>
            <person name="Soop K."/>
            <person name="Spirin V."/>
            <person name="Szebenyi C."/>
            <person name="Tomsovsky M."/>
            <person name="Tulloss R.E."/>
            <person name="Uehling J."/>
            <person name="Grigoriev I.V."/>
            <person name="Vagvolgyi C."/>
            <person name="Papp T."/>
            <person name="Martin F.M."/>
            <person name="Miettinen O."/>
            <person name="Hibbett D.S."/>
            <person name="Nagy L.G."/>
        </authorList>
    </citation>
    <scope>NUCLEOTIDE SEQUENCE [LARGE SCALE GENOMIC DNA]</scope>
    <source>
        <strain evidence="1 2">NL-1719</strain>
    </source>
</reference>
<gene>
    <name evidence="1" type="ORF">BDN72DRAFT_329517</name>
</gene>
<dbReference type="Proteomes" id="UP000308600">
    <property type="component" value="Unassembled WGS sequence"/>
</dbReference>
<keyword evidence="2" id="KW-1185">Reference proteome</keyword>
<evidence type="ECO:0000313" key="2">
    <source>
        <dbReference type="Proteomes" id="UP000308600"/>
    </source>
</evidence>
<dbReference type="EMBL" id="ML208530">
    <property type="protein sequence ID" value="TFK63292.1"/>
    <property type="molecule type" value="Genomic_DNA"/>
</dbReference>